<organism evidence="1">
    <name type="scientific">Anguilla anguilla</name>
    <name type="common">European freshwater eel</name>
    <name type="synonym">Muraena anguilla</name>
    <dbReference type="NCBI Taxonomy" id="7936"/>
    <lineage>
        <taxon>Eukaryota</taxon>
        <taxon>Metazoa</taxon>
        <taxon>Chordata</taxon>
        <taxon>Craniata</taxon>
        <taxon>Vertebrata</taxon>
        <taxon>Euteleostomi</taxon>
        <taxon>Actinopterygii</taxon>
        <taxon>Neopterygii</taxon>
        <taxon>Teleostei</taxon>
        <taxon>Anguilliformes</taxon>
        <taxon>Anguillidae</taxon>
        <taxon>Anguilla</taxon>
    </lineage>
</organism>
<dbReference type="PROSITE" id="PS51257">
    <property type="entry name" value="PROKAR_LIPOPROTEIN"/>
    <property type="match status" value="1"/>
</dbReference>
<reference evidence="1" key="1">
    <citation type="submission" date="2014-11" db="EMBL/GenBank/DDBJ databases">
        <authorList>
            <person name="Amaro Gonzalez C."/>
        </authorList>
    </citation>
    <scope>NUCLEOTIDE SEQUENCE</scope>
</reference>
<name>A0A0E9THC9_ANGAN</name>
<reference evidence="1" key="2">
    <citation type="journal article" date="2015" name="Fish Shellfish Immunol.">
        <title>Early steps in the European eel (Anguilla anguilla)-Vibrio vulnificus interaction in the gills: Role of the RtxA13 toxin.</title>
        <authorList>
            <person name="Callol A."/>
            <person name="Pajuelo D."/>
            <person name="Ebbesson L."/>
            <person name="Teles M."/>
            <person name="MacKenzie S."/>
            <person name="Amaro C."/>
        </authorList>
    </citation>
    <scope>NUCLEOTIDE SEQUENCE</scope>
</reference>
<evidence type="ECO:0000313" key="1">
    <source>
        <dbReference type="EMBL" id="JAH52138.1"/>
    </source>
</evidence>
<dbReference type="AlphaFoldDB" id="A0A0E9THC9"/>
<evidence type="ECO:0008006" key="2">
    <source>
        <dbReference type="Google" id="ProtNLM"/>
    </source>
</evidence>
<dbReference type="EMBL" id="GBXM01056439">
    <property type="protein sequence ID" value="JAH52138.1"/>
    <property type="molecule type" value="Transcribed_RNA"/>
</dbReference>
<accession>A0A0E9THC9</accession>
<sequence length="40" mass="4501">MIGRGICFASVIGCIISFACAKRYEIPSLPVSHFVYKYLF</sequence>
<proteinExistence type="predicted"/>
<protein>
    <recommendedName>
        <fullName evidence="2">Lipoprotein</fullName>
    </recommendedName>
</protein>